<reference evidence="3" key="1">
    <citation type="journal article" date="2019" name="Int. J. Syst. Evol. Microbiol.">
        <title>The Global Catalogue of Microorganisms (GCM) 10K type strain sequencing project: providing services to taxonomists for standard genome sequencing and annotation.</title>
        <authorList>
            <consortium name="The Broad Institute Genomics Platform"/>
            <consortium name="The Broad Institute Genome Sequencing Center for Infectious Disease"/>
            <person name="Wu L."/>
            <person name="Ma J."/>
        </authorList>
    </citation>
    <scope>NUCLEOTIDE SEQUENCE [LARGE SCALE GENOMIC DNA]</scope>
    <source>
        <strain evidence="3">JCM 17925</strain>
    </source>
</reference>
<evidence type="ECO:0000313" key="2">
    <source>
        <dbReference type="EMBL" id="GAA4402603.1"/>
    </source>
</evidence>
<protein>
    <recommendedName>
        <fullName evidence="1">Carboxylesterase type B domain-containing protein</fullName>
    </recommendedName>
</protein>
<sequence length="65" mass="7186">MNTYWAKFVKTGDPNGKGLPAWPVYDPKKGEVFEFRQDGSAGSVPDPRKARLDVMEKAATATRSN</sequence>
<dbReference type="InterPro" id="IPR029058">
    <property type="entry name" value="AB_hydrolase_fold"/>
</dbReference>
<evidence type="ECO:0000259" key="1">
    <source>
        <dbReference type="Pfam" id="PF00135"/>
    </source>
</evidence>
<evidence type="ECO:0000313" key="3">
    <source>
        <dbReference type="Proteomes" id="UP001500936"/>
    </source>
</evidence>
<feature type="domain" description="Carboxylesterase type B" evidence="1">
    <location>
        <begin position="1"/>
        <end position="40"/>
    </location>
</feature>
<dbReference type="Proteomes" id="UP001500936">
    <property type="component" value="Unassembled WGS sequence"/>
</dbReference>
<dbReference type="Gene3D" id="3.40.50.1820">
    <property type="entry name" value="alpha/beta hydrolase"/>
    <property type="match status" value="1"/>
</dbReference>
<accession>A0ABP8K9I6</accession>
<keyword evidence="3" id="KW-1185">Reference proteome</keyword>
<comment type="caution">
    <text evidence="2">The sequence shown here is derived from an EMBL/GenBank/DDBJ whole genome shotgun (WGS) entry which is preliminary data.</text>
</comment>
<dbReference type="Pfam" id="PF00135">
    <property type="entry name" value="COesterase"/>
    <property type="match status" value="1"/>
</dbReference>
<dbReference type="InterPro" id="IPR002018">
    <property type="entry name" value="CarbesteraseB"/>
</dbReference>
<dbReference type="SUPFAM" id="SSF53474">
    <property type="entry name" value="alpha/beta-Hydrolases"/>
    <property type="match status" value="1"/>
</dbReference>
<name>A0ABP8K9I6_9BACT</name>
<dbReference type="EMBL" id="BAABHB010000003">
    <property type="protein sequence ID" value="GAA4402603.1"/>
    <property type="molecule type" value="Genomic_DNA"/>
</dbReference>
<gene>
    <name evidence="2" type="ORF">GCM10023187_17840</name>
</gene>
<proteinExistence type="predicted"/>
<organism evidence="2 3">
    <name type="scientific">Nibrella viscosa</name>
    <dbReference type="NCBI Taxonomy" id="1084524"/>
    <lineage>
        <taxon>Bacteria</taxon>
        <taxon>Pseudomonadati</taxon>
        <taxon>Bacteroidota</taxon>
        <taxon>Cytophagia</taxon>
        <taxon>Cytophagales</taxon>
        <taxon>Spirosomataceae</taxon>
        <taxon>Nibrella</taxon>
    </lineage>
</organism>